<dbReference type="Gene3D" id="3.40.50.150">
    <property type="entry name" value="Vaccinia Virus protein VP39"/>
    <property type="match status" value="1"/>
</dbReference>
<evidence type="ECO:0000313" key="1">
    <source>
        <dbReference type="EMBL" id="KAL3286536.1"/>
    </source>
</evidence>
<comment type="caution">
    <text evidence="1">The sequence shown here is derived from an EMBL/GenBank/DDBJ whole genome shotgun (WGS) entry which is preliminary data.</text>
</comment>
<name>A0ABD2P6V8_9CUCU</name>
<proteinExistence type="predicted"/>
<gene>
    <name evidence="1" type="ORF">HHI36_001041</name>
</gene>
<protein>
    <recommendedName>
        <fullName evidence="3">rRNA adenine N(6)-methyltransferase</fullName>
    </recommendedName>
</protein>
<dbReference type="Proteomes" id="UP001516400">
    <property type="component" value="Unassembled WGS sequence"/>
</dbReference>
<evidence type="ECO:0000313" key="2">
    <source>
        <dbReference type="Proteomes" id="UP001516400"/>
    </source>
</evidence>
<keyword evidence="2" id="KW-1185">Reference proteome</keyword>
<accession>A0ABD2P6V8</accession>
<sequence length="186" mass="21820">MLKWVKYSFLQSVESTLSVRQLDFSTVSQEISPFVTDKGDEVKEIKSPKQNSHRAKLDTYFNSNKDRQHLRSLIPDECYILKRNTDYLYLIDPAVAKKVVSHILPYIVKNNQLVAESSPGLGLISKELLKNDVGRIRLYETLPEFSEELKVFSEICQFNVFNYHIFVFIFYEKYASFHKFSYDLIL</sequence>
<dbReference type="AlphaFoldDB" id="A0ABD2P6V8"/>
<evidence type="ECO:0008006" key="3">
    <source>
        <dbReference type="Google" id="ProtNLM"/>
    </source>
</evidence>
<reference evidence="1 2" key="1">
    <citation type="journal article" date="2021" name="BMC Biol.">
        <title>Horizontally acquired antibacterial genes associated with adaptive radiation of ladybird beetles.</title>
        <authorList>
            <person name="Li H.S."/>
            <person name="Tang X.F."/>
            <person name="Huang Y.H."/>
            <person name="Xu Z.Y."/>
            <person name="Chen M.L."/>
            <person name="Du X.Y."/>
            <person name="Qiu B.Y."/>
            <person name="Chen P.T."/>
            <person name="Zhang W."/>
            <person name="Slipinski A."/>
            <person name="Escalona H.E."/>
            <person name="Waterhouse R.M."/>
            <person name="Zwick A."/>
            <person name="Pang H."/>
        </authorList>
    </citation>
    <scope>NUCLEOTIDE SEQUENCE [LARGE SCALE GENOMIC DNA]</scope>
    <source>
        <strain evidence="1">SYSU2018</strain>
    </source>
</reference>
<dbReference type="EMBL" id="JABFTP020000185">
    <property type="protein sequence ID" value="KAL3286536.1"/>
    <property type="molecule type" value="Genomic_DNA"/>
</dbReference>
<organism evidence="1 2">
    <name type="scientific">Cryptolaemus montrouzieri</name>
    <dbReference type="NCBI Taxonomy" id="559131"/>
    <lineage>
        <taxon>Eukaryota</taxon>
        <taxon>Metazoa</taxon>
        <taxon>Ecdysozoa</taxon>
        <taxon>Arthropoda</taxon>
        <taxon>Hexapoda</taxon>
        <taxon>Insecta</taxon>
        <taxon>Pterygota</taxon>
        <taxon>Neoptera</taxon>
        <taxon>Endopterygota</taxon>
        <taxon>Coleoptera</taxon>
        <taxon>Polyphaga</taxon>
        <taxon>Cucujiformia</taxon>
        <taxon>Coccinelloidea</taxon>
        <taxon>Coccinellidae</taxon>
        <taxon>Scymninae</taxon>
        <taxon>Scymnini</taxon>
        <taxon>Cryptolaemus</taxon>
    </lineage>
</organism>
<dbReference type="InterPro" id="IPR029063">
    <property type="entry name" value="SAM-dependent_MTases_sf"/>
</dbReference>